<feature type="modified residue" description="N6-(pyridoxal phosphate)lysine" evidence="16">
    <location>
        <position position="348"/>
    </location>
</feature>
<keyword evidence="6" id="KW-0256">Endoplasmic reticulum</keyword>
<accession>A0A3R7MJX9</accession>
<dbReference type="InterPro" id="IPR015424">
    <property type="entry name" value="PyrdxlP-dep_Trfase"/>
</dbReference>
<dbReference type="InterPro" id="IPR002129">
    <property type="entry name" value="PyrdxlP-dep_de-COase"/>
</dbReference>
<keyword evidence="20" id="KW-1185">Reference proteome</keyword>
<keyword evidence="9 18" id="KW-1133">Transmembrane helix</keyword>
<keyword evidence="11 18" id="KW-0472">Membrane</keyword>
<dbReference type="FunFam" id="3.90.1150.10:FF:000247">
    <property type="entry name" value="Sphingosine phosphate lyase, putative"/>
    <property type="match status" value="1"/>
</dbReference>
<proteinExistence type="inferred from homology"/>
<keyword evidence="7 16" id="KW-0663">Pyridoxal phosphate</keyword>
<dbReference type="FunFam" id="3.40.640.10:FF:000020">
    <property type="entry name" value="sphingosine-1-phosphate lyase 1"/>
    <property type="match status" value="1"/>
</dbReference>
<evidence type="ECO:0000256" key="16">
    <source>
        <dbReference type="PIRSR" id="PIRSR602129-50"/>
    </source>
</evidence>
<feature type="transmembrane region" description="Helical" evidence="18">
    <location>
        <begin position="12"/>
        <end position="35"/>
    </location>
</feature>
<dbReference type="PANTHER" id="PTHR42735:SF6">
    <property type="entry name" value="SPHINGOSINE-1-PHOSPHATE LYASE 1"/>
    <property type="match status" value="1"/>
</dbReference>
<dbReference type="GO" id="GO:0019752">
    <property type="term" value="P:carboxylic acid metabolic process"/>
    <property type="evidence" value="ECO:0007669"/>
    <property type="project" value="InterPro"/>
</dbReference>
<evidence type="ECO:0000256" key="13">
    <source>
        <dbReference type="ARBA" id="ARBA00038302"/>
    </source>
</evidence>
<reference evidence="19 20" key="1">
    <citation type="submission" date="2018-04" db="EMBL/GenBank/DDBJ databases">
        <authorList>
            <person name="Zhang X."/>
            <person name="Yuan J."/>
            <person name="Li F."/>
            <person name="Xiang J."/>
        </authorList>
    </citation>
    <scope>NUCLEOTIDE SEQUENCE [LARGE SCALE GENOMIC DNA]</scope>
    <source>
        <tissue evidence="19">Muscle</tissue>
    </source>
</reference>
<dbReference type="EMBL" id="QCYY01000640">
    <property type="protein sequence ID" value="ROT83729.1"/>
    <property type="molecule type" value="Genomic_DNA"/>
</dbReference>
<protein>
    <recommendedName>
        <fullName evidence="14">sphinganine-1-phosphate aldolase</fullName>
        <ecNumber evidence="14">4.1.2.27</ecNumber>
    </recommendedName>
    <alternativeName>
        <fullName evidence="15">Sphingosine-1-phosphate aldolase</fullName>
    </alternativeName>
</protein>
<comment type="subcellular location">
    <subcellularLocation>
        <location evidence="2">Endoplasmic reticulum membrane</location>
        <topology evidence="2">Single-pass membrane protein</topology>
    </subcellularLocation>
</comment>
<dbReference type="Pfam" id="PF00282">
    <property type="entry name" value="Pyridoxal_deC"/>
    <property type="match status" value="1"/>
</dbReference>
<evidence type="ECO:0000256" key="10">
    <source>
        <dbReference type="ARBA" id="ARBA00023098"/>
    </source>
</evidence>
<dbReference type="CDD" id="cd06450">
    <property type="entry name" value="DOPA_deC_like"/>
    <property type="match status" value="1"/>
</dbReference>
<sequence length="556" mass="61172">MGKYKKLSSSYFKFVNPLIIAMVGAAMYLMVMAWLDPKGVSPVFFGRVAEFISWVGTENNDLMKQLTLSTVAIHAFESILALYYCQKLKLDSDYLNKACEGKPAWEIILKTAGTTVLLVWAKDFIFQDESTFSWEAGFASGTVYNGNKTLTELMTKVYGMSAWSNPLHPDVFPGVRKMEAEVVRMCCTMFHGDASSCGVMTTGGTESIIMACKAYRDYAINVKGIKKPEMLVPVSAHAAFDKGAQLLGMRIRHVPLDSETMKVDIAAMRKMINRNTCMLAGSAPQFPHGVMDPIIEIGGLGLQYDIPVHVDACLGGFLIPFMDDAGFPLAPFDFRVQGVTSISADTHKYGYAPKGSSVIMYNEPKWRHHQFFVTPDWPGGIYATPTIGGSRSGGIVSACWAALVYHGKQGYVDYTRSIIQTTRKIEEGCRNIKGVFVYGKPEVSVVALGSNDYNIYQLSDRMGKRGWNLNALQYPASIHIAVTVLHTHPGVAERFIKDINELSAELLANPPKDSGGSAALYGMAQSIPDRSLVGEMAWCYLDAVYSTKISKKPTIE</sequence>
<keyword evidence="5 18" id="KW-0812">Transmembrane</keyword>
<keyword evidence="12 17" id="KW-0456">Lyase</keyword>
<comment type="caution">
    <text evidence="19">The sequence shown here is derived from an EMBL/GenBank/DDBJ whole genome shotgun (WGS) entry which is preliminary data.</text>
</comment>
<dbReference type="Proteomes" id="UP000283509">
    <property type="component" value="Unassembled WGS sequence"/>
</dbReference>
<dbReference type="InterPro" id="IPR015422">
    <property type="entry name" value="PyrdxlP-dep_Trfase_small"/>
</dbReference>
<comment type="pathway">
    <text evidence="3">Lipid metabolism; sphingolipid metabolism.</text>
</comment>
<dbReference type="GO" id="GO:0030149">
    <property type="term" value="P:sphingolipid catabolic process"/>
    <property type="evidence" value="ECO:0007669"/>
    <property type="project" value="TreeGrafter"/>
</dbReference>
<keyword evidence="10" id="KW-0443">Lipid metabolism</keyword>
<dbReference type="Gene3D" id="6.10.140.2150">
    <property type="match status" value="1"/>
</dbReference>
<dbReference type="OrthoDB" id="9984821at2759"/>
<dbReference type="EC" id="4.1.2.27" evidence="14"/>
<dbReference type="SUPFAM" id="SSF53383">
    <property type="entry name" value="PLP-dependent transferases"/>
    <property type="match status" value="1"/>
</dbReference>
<keyword evidence="8" id="KW-0746">Sphingolipid metabolism</keyword>
<evidence type="ECO:0000256" key="15">
    <source>
        <dbReference type="ARBA" id="ARBA00042568"/>
    </source>
</evidence>
<dbReference type="GO" id="GO:0008117">
    <property type="term" value="F:sphinganine-1-phosphate aldolase activity"/>
    <property type="evidence" value="ECO:0007669"/>
    <property type="project" value="UniProtKB-EC"/>
</dbReference>
<evidence type="ECO:0000256" key="8">
    <source>
        <dbReference type="ARBA" id="ARBA00022919"/>
    </source>
</evidence>
<reference evidence="19 20" key="2">
    <citation type="submission" date="2019-01" db="EMBL/GenBank/DDBJ databases">
        <title>The decoding of complex shrimp genome reveals the adaptation for benthos swimmer, frequently molting mechanism and breeding impact on genome.</title>
        <authorList>
            <person name="Sun Y."/>
            <person name="Gao Y."/>
            <person name="Yu Y."/>
        </authorList>
    </citation>
    <scope>NUCLEOTIDE SEQUENCE [LARGE SCALE GENOMIC DNA]</scope>
    <source>
        <tissue evidence="19">Muscle</tissue>
    </source>
</reference>
<evidence type="ECO:0000256" key="1">
    <source>
        <dbReference type="ARBA" id="ARBA00001933"/>
    </source>
</evidence>
<evidence type="ECO:0000256" key="11">
    <source>
        <dbReference type="ARBA" id="ARBA00023136"/>
    </source>
</evidence>
<dbReference type="Gene3D" id="3.40.640.10">
    <property type="entry name" value="Type I PLP-dependent aspartate aminotransferase-like (Major domain)"/>
    <property type="match status" value="1"/>
</dbReference>
<evidence type="ECO:0000256" key="6">
    <source>
        <dbReference type="ARBA" id="ARBA00022824"/>
    </source>
</evidence>
<evidence type="ECO:0000256" key="14">
    <source>
        <dbReference type="ARBA" id="ARBA00038965"/>
    </source>
</evidence>
<comment type="cofactor">
    <cofactor evidence="1 16 17">
        <name>pyridoxal 5'-phosphate</name>
        <dbReference type="ChEBI" id="CHEBI:597326"/>
    </cofactor>
</comment>
<dbReference type="FunFam" id="6.10.140.2150:FF:000001">
    <property type="entry name" value="Sphingosine-1-phosphate lyase 1"/>
    <property type="match status" value="1"/>
</dbReference>
<gene>
    <name evidence="19" type="ORF">C7M84_023083</name>
</gene>
<evidence type="ECO:0000313" key="19">
    <source>
        <dbReference type="EMBL" id="ROT83729.1"/>
    </source>
</evidence>
<dbReference type="PANTHER" id="PTHR42735">
    <property type="match status" value="1"/>
</dbReference>
<evidence type="ECO:0000256" key="3">
    <source>
        <dbReference type="ARBA" id="ARBA00004760"/>
    </source>
</evidence>
<dbReference type="GO" id="GO:0030170">
    <property type="term" value="F:pyridoxal phosphate binding"/>
    <property type="evidence" value="ECO:0007669"/>
    <property type="project" value="InterPro"/>
</dbReference>
<dbReference type="AlphaFoldDB" id="A0A3R7MJX9"/>
<evidence type="ECO:0000313" key="20">
    <source>
        <dbReference type="Proteomes" id="UP000283509"/>
    </source>
</evidence>
<evidence type="ECO:0000256" key="5">
    <source>
        <dbReference type="ARBA" id="ARBA00022692"/>
    </source>
</evidence>
<dbReference type="GO" id="GO:0005789">
    <property type="term" value="C:endoplasmic reticulum membrane"/>
    <property type="evidence" value="ECO:0007669"/>
    <property type="project" value="UniProtKB-SubCell"/>
</dbReference>
<comment type="pathway">
    <text evidence="4">Sphingolipid metabolism.</text>
</comment>
<organism evidence="19 20">
    <name type="scientific">Penaeus vannamei</name>
    <name type="common">Whiteleg shrimp</name>
    <name type="synonym">Litopenaeus vannamei</name>
    <dbReference type="NCBI Taxonomy" id="6689"/>
    <lineage>
        <taxon>Eukaryota</taxon>
        <taxon>Metazoa</taxon>
        <taxon>Ecdysozoa</taxon>
        <taxon>Arthropoda</taxon>
        <taxon>Crustacea</taxon>
        <taxon>Multicrustacea</taxon>
        <taxon>Malacostraca</taxon>
        <taxon>Eumalacostraca</taxon>
        <taxon>Eucarida</taxon>
        <taxon>Decapoda</taxon>
        <taxon>Dendrobranchiata</taxon>
        <taxon>Penaeoidea</taxon>
        <taxon>Penaeidae</taxon>
        <taxon>Penaeus</taxon>
    </lineage>
</organism>
<dbReference type="STRING" id="6689.A0A3R7MJX9"/>
<evidence type="ECO:0000256" key="9">
    <source>
        <dbReference type="ARBA" id="ARBA00022989"/>
    </source>
</evidence>
<dbReference type="InterPro" id="IPR015421">
    <property type="entry name" value="PyrdxlP-dep_Trfase_major"/>
</dbReference>
<evidence type="ECO:0000256" key="17">
    <source>
        <dbReference type="RuleBase" id="RU000382"/>
    </source>
</evidence>
<evidence type="ECO:0000256" key="12">
    <source>
        <dbReference type="ARBA" id="ARBA00023239"/>
    </source>
</evidence>
<evidence type="ECO:0000256" key="7">
    <source>
        <dbReference type="ARBA" id="ARBA00022898"/>
    </source>
</evidence>
<dbReference type="Gene3D" id="3.90.1150.10">
    <property type="entry name" value="Aspartate Aminotransferase, domain 1"/>
    <property type="match status" value="1"/>
</dbReference>
<dbReference type="InterPro" id="IPR050477">
    <property type="entry name" value="GrpII_AminoAcid_Decarb"/>
</dbReference>
<evidence type="ECO:0000256" key="18">
    <source>
        <dbReference type="SAM" id="Phobius"/>
    </source>
</evidence>
<comment type="similarity">
    <text evidence="13">Belongs to the group II decarboxylase family. Sphingosine-1-phosphate lyase subfamily.</text>
</comment>
<evidence type="ECO:0000256" key="4">
    <source>
        <dbReference type="ARBA" id="ARBA00004991"/>
    </source>
</evidence>
<evidence type="ECO:0000256" key="2">
    <source>
        <dbReference type="ARBA" id="ARBA00004389"/>
    </source>
</evidence>
<name>A0A3R7MJX9_PENVA</name>